<evidence type="ECO:0000313" key="2">
    <source>
        <dbReference type="Proteomes" id="UP001472677"/>
    </source>
</evidence>
<organism evidence="1 2">
    <name type="scientific">Hibiscus sabdariffa</name>
    <name type="common">roselle</name>
    <dbReference type="NCBI Taxonomy" id="183260"/>
    <lineage>
        <taxon>Eukaryota</taxon>
        <taxon>Viridiplantae</taxon>
        <taxon>Streptophyta</taxon>
        <taxon>Embryophyta</taxon>
        <taxon>Tracheophyta</taxon>
        <taxon>Spermatophyta</taxon>
        <taxon>Magnoliopsida</taxon>
        <taxon>eudicotyledons</taxon>
        <taxon>Gunneridae</taxon>
        <taxon>Pentapetalae</taxon>
        <taxon>rosids</taxon>
        <taxon>malvids</taxon>
        <taxon>Malvales</taxon>
        <taxon>Malvaceae</taxon>
        <taxon>Malvoideae</taxon>
        <taxon>Hibiscus</taxon>
    </lineage>
</organism>
<dbReference type="EMBL" id="JBBPBM010000016">
    <property type="protein sequence ID" value="KAK8557620.1"/>
    <property type="molecule type" value="Genomic_DNA"/>
</dbReference>
<protein>
    <submittedName>
        <fullName evidence="1">Uncharacterized protein</fullName>
    </submittedName>
</protein>
<reference evidence="1 2" key="1">
    <citation type="journal article" date="2024" name="G3 (Bethesda)">
        <title>Genome assembly of Hibiscus sabdariffa L. provides insights into metabolisms of medicinal natural products.</title>
        <authorList>
            <person name="Kim T."/>
        </authorList>
    </citation>
    <scope>NUCLEOTIDE SEQUENCE [LARGE SCALE GENOMIC DNA]</scope>
    <source>
        <strain evidence="1">TK-2024</strain>
        <tissue evidence="1">Old leaves</tissue>
    </source>
</reference>
<name>A0ABR2EE35_9ROSI</name>
<comment type="caution">
    <text evidence="1">The sequence shown here is derived from an EMBL/GenBank/DDBJ whole genome shotgun (WGS) entry which is preliminary data.</text>
</comment>
<accession>A0ABR2EE35</accession>
<dbReference type="Proteomes" id="UP001472677">
    <property type="component" value="Unassembled WGS sequence"/>
</dbReference>
<sequence>MQLDYNRTYYCLCRTYYCKMAVDPKEQLITDGRLFNHPIKHYGVPTVLTIDLDFAALQIISKLEDVYLNEDRICD</sequence>
<keyword evidence="2" id="KW-1185">Reference proteome</keyword>
<gene>
    <name evidence="1" type="ORF">V6N12_009849</name>
</gene>
<evidence type="ECO:0000313" key="1">
    <source>
        <dbReference type="EMBL" id="KAK8557620.1"/>
    </source>
</evidence>
<proteinExistence type="predicted"/>